<organism evidence="1 2">
    <name type="scientific">Antarcticimicrobium luteum</name>
    <dbReference type="NCBI Taxonomy" id="2547397"/>
    <lineage>
        <taxon>Bacteria</taxon>
        <taxon>Pseudomonadati</taxon>
        <taxon>Pseudomonadota</taxon>
        <taxon>Alphaproteobacteria</taxon>
        <taxon>Rhodobacterales</taxon>
        <taxon>Paracoccaceae</taxon>
        <taxon>Antarcticimicrobium</taxon>
    </lineage>
</organism>
<keyword evidence="2" id="KW-1185">Reference proteome</keyword>
<dbReference type="RefSeq" id="WP_133358247.1">
    <property type="nucleotide sequence ID" value="NZ_SMUV01000045.1"/>
</dbReference>
<protein>
    <submittedName>
        <fullName evidence="1">Uncharacterized protein</fullName>
    </submittedName>
</protein>
<accession>A0A4R5VGC0</accession>
<sequence>MPCKSERSVWSSPLPALCCAERCALIETCGETACFQLDWLDDLHRSALPRHVAPTQARPRKTDREDM</sequence>
<dbReference type="OrthoDB" id="9908223at2"/>
<proteinExistence type="predicted"/>
<comment type="caution">
    <text evidence="1">The sequence shown here is derived from an EMBL/GenBank/DDBJ whole genome shotgun (WGS) entry which is preliminary data.</text>
</comment>
<dbReference type="AlphaFoldDB" id="A0A4R5VGC0"/>
<name>A0A4R5VGC0_9RHOB</name>
<dbReference type="Proteomes" id="UP000295301">
    <property type="component" value="Unassembled WGS sequence"/>
</dbReference>
<evidence type="ECO:0000313" key="2">
    <source>
        <dbReference type="Proteomes" id="UP000295301"/>
    </source>
</evidence>
<evidence type="ECO:0000313" key="1">
    <source>
        <dbReference type="EMBL" id="TDK51574.1"/>
    </source>
</evidence>
<gene>
    <name evidence="1" type="ORF">E1832_02940</name>
</gene>
<dbReference type="EMBL" id="SMUV01000045">
    <property type="protein sequence ID" value="TDK51574.1"/>
    <property type="molecule type" value="Genomic_DNA"/>
</dbReference>
<reference evidence="1 2" key="1">
    <citation type="submission" date="2019-03" db="EMBL/GenBank/DDBJ databases">
        <title>Ruegeria lutea sp. nov., a novel strain, isolated from marine sediment, the Masan Bay, South Korea.</title>
        <authorList>
            <person name="Kim J."/>
            <person name="Kim D.-Y."/>
            <person name="Lee S.-S."/>
        </authorList>
    </citation>
    <scope>NUCLEOTIDE SEQUENCE [LARGE SCALE GENOMIC DNA]</scope>
    <source>
        <strain evidence="1 2">318-1</strain>
    </source>
</reference>